<dbReference type="GeneID" id="75834960"/>
<dbReference type="Proteomes" id="UP001055219">
    <property type="component" value="Unassembled WGS sequence"/>
</dbReference>
<proteinExistence type="predicted"/>
<dbReference type="EMBL" id="JAGIXG020000074">
    <property type="protein sequence ID" value="KAI6778311.1"/>
    <property type="molecule type" value="Genomic_DNA"/>
</dbReference>
<sequence length="117" mass="13389">MAPNTTASLAATQGRINELMVQIAQECPSWWGDLTKTREISDKLCFAMQRLEQRQQRRTRHLPSINWLFSKTEEIVAVFERTLLAHLSGENKSLIAWHANGREVAMAWAPCSRYTST</sequence>
<keyword evidence="2" id="KW-1185">Reference proteome</keyword>
<organism evidence="1 2">
    <name type="scientific">Emericellopsis cladophorae</name>
    <dbReference type="NCBI Taxonomy" id="2686198"/>
    <lineage>
        <taxon>Eukaryota</taxon>
        <taxon>Fungi</taxon>
        <taxon>Dikarya</taxon>
        <taxon>Ascomycota</taxon>
        <taxon>Pezizomycotina</taxon>
        <taxon>Sordariomycetes</taxon>
        <taxon>Hypocreomycetidae</taxon>
        <taxon>Hypocreales</taxon>
        <taxon>Bionectriaceae</taxon>
        <taxon>Emericellopsis</taxon>
    </lineage>
</organism>
<accession>A0A9Q0BB55</accession>
<protein>
    <submittedName>
        <fullName evidence="1">Uncharacterized protein</fullName>
    </submittedName>
</protein>
<dbReference type="RefSeq" id="XP_051359167.1">
    <property type="nucleotide sequence ID" value="XM_051509902.1"/>
</dbReference>
<name>A0A9Q0BB55_9HYPO</name>
<evidence type="ECO:0000313" key="2">
    <source>
        <dbReference type="Proteomes" id="UP001055219"/>
    </source>
</evidence>
<gene>
    <name evidence="1" type="ORF">J7T54_008489</name>
</gene>
<evidence type="ECO:0000313" key="1">
    <source>
        <dbReference type="EMBL" id="KAI6778311.1"/>
    </source>
</evidence>
<reference evidence="1" key="1">
    <citation type="journal article" date="2021" name="J Fungi (Basel)">
        <title>Genomic and Metabolomic Analyses of the Marine Fungus Emericellopsis cladophorae: Insights into Saltwater Adaptability Mechanisms and Its Biosynthetic Potential.</title>
        <authorList>
            <person name="Goncalves M.F.M."/>
            <person name="Hilario S."/>
            <person name="Van de Peer Y."/>
            <person name="Esteves A.C."/>
            <person name="Alves A."/>
        </authorList>
    </citation>
    <scope>NUCLEOTIDE SEQUENCE</scope>
    <source>
        <strain evidence="1">MUM 19.33</strain>
    </source>
</reference>
<dbReference type="AlphaFoldDB" id="A0A9Q0BB55"/>
<comment type="caution">
    <text evidence="1">The sequence shown here is derived from an EMBL/GenBank/DDBJ whole genome shotgun (WGS) entry which is preliminary data.</text>
</comment>
<reference evidence="1" key="2">
    <citation type="submission" date="2022-07" db="EMBL/GenBank/DDBJ databases">
        <authorList>
            <person name="Goncalves M.F.M."/>
            <person name="Hilario S."/>
            <person name="Van De Peer Y."/>
            <person name="Esteves A.C."/>
            <person name="Alves A."/>
        </authorList>
    </citation>
    <scope>NUCLEOTIDE SEQUENCE</scope>
    <source>
        <strain evidence="1">MUM 19.33</strain>
    </source>
</reference>